<name>A0A6J6BM59_9ZZZZ</name>
<proteinExistence type="predicted"/>
<sequence>MSDQYVAGSCNIGKAEVRQRQVVALIGLFLSVSALVGFISTDAAPSIRLGIFLPLAVFSIGFVQSRKRFCLAYGFMGTFNFGRLGKISRVADKAALAADRKTAITILVQSLALAAVLTLIVYLLPLN</sequence>
<gene>
    <name evidence="2" type="ORF">UFOPK1410_00665</name>
</gene>
<protein>
    <submittedName>
        <fullName evidence="2">Unannotated protein</fullName>
    </submittedName>
</protein>
<organism evidence="2">
    <name type="scientific">freshwater metagenome</name>
    <dbReference type="NCBI Taxonomy" id="449393"/>
    <lineage>
        <taxon>unclassified sequences</taxon>
        <taxon>metagenomes</taxon>
        <taxon>ecological metagenomes</taxon>
    </lineage>
</organism>
<dbReference type="AlphaFoldDB" id="A0A6J6BM59"/>
<feature type="transmembrane region" description="Helical" evidence="1">
    <location>
        <begin position="103"/>
        <end position="124"/>
    </location>
</feature>
<reference evidence="2" key="1">
    <citation type="submission" date="2020-05" db="EMBL/GenBank/DDBJ databases">
        <authorList>
            <person name="Chiriac C."/>
            <person name="Salcher M."/>
            <person name="Ghai R."/>
            <person name="Kavagutti S V."/>
        </authorList>
    </citation>
    <scope>NUCLEOTIDE SEQUENCE</scope>
</reference>
<feature type="transmembrane region" description="Helical" evidence="1">
    <location>
        <begin position="46"/>
        <end position="63"/>
    </location>
</feature>
<keyword evidence="1" id="KW-1133">Transmembrane helix</keyword>
<evidence type="ECO:0000256" key="1">
    <source>
        <dbReference type="SAM" id="Phobius"/>
    </source>
</evidence>
<evidence type="ECO:0000313" key="2">
    <source>
        <dbReference type="EMBL" id="CAB4540240.1"/>
    </source>
</evidence>
<dbReference type="EMBL" id="CAEZSH010000072">
    <property type="protein sequence ID" value="CAB4540240.1"/>
    <property type="molecule type" value="Genomic_DNA"/>
</dbReference>
<accession>A0A6J6BM59</accession>
<feature type="transmembrane region" description="Helical" evidence="1">
    <location>
        <begin position="22"/>
        <end position="40"/>
    </location>
</feature>
<keyword evidence="1" id="KW-0812">Transmembrane</keyword>
<keyword evidence="1" id="KW-0472">Membrane</keyword>